<proteinExistence type="predicted"/>
<evidence type="ECO:0000313" key="1">
    <source>
        <dbReference type="EMBL" id="MFB9753246.1"/>
    </source>
</evidence>
<accession>A0ABV5VZ44</accession>
<gene>
    <name evidence="1" type="ORF">ACFFNY_16895</name>
</gene>
<name>A0ABV5VZ44_9BACL</name>
<dbReference type="Proteomes" id="UP001589619">
    <property type="component" value="Unassembled WGS sequence"/>
</dbReference>
<reference evidence="1 2" key="1">
    <citation type="submission" date="2024-09" db="EMBL/GenBank/DDBJ databases">
        <authorList>
            <person name="Sun Q."/>
            <person name="Mori K."/>
        </authorList>
    </citation>
    <scope>NUCLEOTIDE SEQUENCE [LARGE SCALE GENOMIC DNA]</scope>
    <source>
        <strain evidence="1 2">JCM 12520</strain>
    </source>
</reference>
<organism evidence="1 2">
    <name type="scientific">Paenibacillus hodogayensis</name>
    <dbReference type="NCBI Taxonomy" id="279208"/>
    <lineage>
        <taxon>Bacteria</taxon>
        <taxon>Bacillati</taxon>
        <taxon>Bacillota</taxon>
        <taxon>Bacilli</taxon>
        <taxon>Bacillales</taxon>
        <taxon>Paenibacillaceae</taxon>
        <taxon>Paenibacillus</taxon>
    </lineage>
</organism>
<protein>
    <submittedName>
        <fullName evidence="1">Uncharacterized protein</fullName>
    </submittedName>
</protein>
<comment type="caution">
    <text evidence="1">The sequence shown here is derived from an EMBL/GenBank/DDBJ whole genome shotgun (WGS) entry which is preliminary data.</text>
</comment>
<dbReference type="RefSeq" id="WP_344901936.1">
    <property type="nucleotide sequence ID" value="NZ_BAAAYO010000001.1"/>
</dbReference>
<dbReference type="EMBL" id="JBHMAG010000012">
    <property type="protein sequence ID" value="MFB9753246.1"/>
    <property type="molecule type" value="Genomic_DNA"/>
</dbReference>
<keyword evidence="2" id="KW-1185">Reference proteome</keyword>
<evidence type="ECO:0000313" key="2">
    <source>
        <dbReference type="Proteomes" id="UP001589619"/>
    </source>
</evidence>
<sequence>MIFALLVITTITWLPAHSLIKVPFSENRYVMKTVNAQLVTRENELFEMYVEQMREKGYAYVQEERMGALCAFEKNGEIH</sequence>